<dbReference type="SUPFAM" id="SSF75553">
    <property type="entry name" value="Smc hinge domain"/>
    <property type="match status" value="1"/>
</dbReference>
<dbReference type="Pfam" id="PF06470">
    <property type="entry name" value="SMC_hinge"/>
    <property type="match status" value="1"/>
</dbReference>
<feature type="compositionally biased region" description="Low complexity" evidence="2">
    <location>
        <begin position="685"/>
        <end position="696"/>
    </location>
</feature>
<sequence length="719" mass="80239">MVIENGTAPVFHVEVQDMSGNITTDKNLTVTCKFPGLPTDLMYLLDCSASGCGNITGDPVLLKKVKDNHKLKALFEVPNKKDVSAVERTLVVTPSNSISHIEVKQEENKKQRILKQGESIMGKAGDVISGLTLVLYDEAGRAVTIDEKIFPKIKVNWIAKLNQEMVLSGNLPPIKVPASVSDLKYCQVAIHDKSNVEFSFTDQHGNPSGTGYSGKVKVEICGPDDVTEVPCFVGGSKTLDIALNNGTCVLNNLTIQENAPGLDCQEYRLRCEVLCSLIPKNKSIPALEIPFLFYNDAKKQSQMSQLSKQRDNLQKVINTYHSLFDTTDLLTKELQTSVKEALQEEDQIKEELRKLRVSMHQLTSIENVEKMIEAKTLEKERCLQMKRRSCGLPQLSGNPEVIGKIGHLAEIADPDIARVLSWHMSSDIDCVVTKTTKSAKDVYKQTNGKQQVLPLDSIFKKTLPDWNKPLPHTKYRTGWRPPGNPSYARDFLEFPQHKQECQTVFGMLLGDTLILDDLDSANAYRQEIVKFTHCPTILTREGDRIRSNGKFGGLMNKAVPIEKLKGAVFGEPLNPQYKEAESIVGKCLKMLLAPKTLQRFKVAMQKTSKAKEELKDQSSYIELPEMKSKRKECQDAEKQLIEVEKKLGMTSSRSRTPQVNTTPPQATPSKRARLSSQTPVNGAETTPTPSPQFTPTRQSKRLASMTPTMEDGRKKLRKT</sequence>
<dbReference type="Pfam" id="PF26197">
    <property type="entry name" value="Ig_SMCHD1_5th"/>
    <property type="match status" value="1"/>
</dbReference>
<evidence type="ECO:0000256" key="2">
    <source>
        <dbReference type="SAM" id="MobiDB-lite"/>
    </source>
</evidence>
<dbReference type="InParanoid" id="K1QTT4"/>
<gene>
    <name evidence="3" type="ORF">CGI_10009912</name>
</gene>
<evidence type="ECO:0000256" key="1">
    <source>
        <dbReference type="SAM" id="Coils"/>
    </source>
</evidence>
<proteinExistence type="predicted"/>
<dbReference type="InterPro" id="IPR058613">
    <property type="entry name" value="Ig_SMCHD1_4th"/>
</dbReference>
<keyword evidence="1" id="KW-0175">Coiled coil</keyword>
<reference evidence="3" key="1">
    <citation type="journal article" date="2012" name="Nature">
        <title>The oyster genome reveals stress adaptation and complexity of shell formation.</title>
        <authorList>
            <person name="Zhang G."/>
            <person name="Fang X."/>
            <person name="Guo X."/>
            <person name="Li L."/>
            <person name="Luo R."/>
            <person name="Xu F."/>
            <person name="Yang P."/>
            <person name="Zhang L."/>
            <person name="Wang X."/>
            <person name="Qi H."/>
            <person name="Xiong Z."/>
            <person name="Que H."/>
            <person name="Xie Y."/>
            <person name="Holland P.W."/>
            <person name="Paps J."/>
            <person name="Zhu Y."/>
            <person name="Wu F."/>
            <person name="Chen Y."/>
            <person name="Wang J."/>
            <person name="Peng C."/>
            <person name="Meng J."/>
            <person name="Yang L."/>
            <person name="Liu J."/>
            <person name="Wen B."/>
            <person name="Zhang N."/>
            <person name="Huang Z."/>
            <person name="Zhu Q."/>
            <person name="Feng Y."/>
            <person name="Mount A."/>
            <person name="Hedgecock D."/>
            <person name="Xu Z."/>
            <person name="Liu Y."/>
            <person name="Domazet-Loso T."/>
            <person name="Du Y."/>
            <person name="Sun X."/>
            <person name="Zhang S."/>
            <person name="Liu B."/>
            <person name="Cheng P."/>
            <person name="Jiang X."/>
            <person name="Li J."/>
            <person name="Fan D."/>
            <person name="Wang W."/>
            <person name="Fu W."/>
            <person name="Wang T."/>
            <person name="Wang B."/>
            <person name="Zhang J."/>
            <person name="Peng Z."/>
            <person name="Li Y."/>
            <person name="Li N."/>
            <person name="Wang J."/>
            <person name="Chen M."/>
            <person name="He Y."/>
            <person name="Tan F."/>
            <person name="Song X."/>
            <person name="Zheng Q."/>
            <person name="Huang R."/>
            <person name="Yang H."/>
            <person name="Du X."/>
            <person name="Chen L."/>
            <person name="Yang M."/>
            <person name="Gaffney P.M."/>
            <person name="Wang S."/>
            <person name="Luo L."/>
            <person name="She Z."/>
            <person name="Ming Y."/>
            <person name="Huang W."/>
            <person name="Zhang S."/>
            <person name="Huang B."/>
            <person name="Zhang Y."/>
            <person name="Qu T."/>
            <person name="Ni P."/>
            <person name="Miao G."/>
            <person name="Wang J."/>
            <person name="Wang Q."/>
            <person name="Steinberg C.E."/>
            <person name="Wang H."/>
            <person name="Li N."/>
            <person name="Qian L."/>
            <person name="Zhang G."/>
            <person name="Li Y."/>
            <person name="Yang H."/>
            <person name="Liu X."/>
            <person name="Wang J."/>
            <person name="Yin Y."/>
            <person name="Wang J."/>
        </authorList>
    </citation>
    <scope>NUCLEOTIDE SEQUENCE [LARGE SCALE GENOMIC DNA]</scope>
    <source>
        <strain evidence="3">05x7-T-G4-1.051#20</strain>
    </source>
</reference>
<dbReference type="InterPro" id="IPR010935">
    <property type="entry name" value="SMC_hinge"/>
</dbReference>
<protein>
    <submittedName>
        <fullName evidence="3">Structural maintenance of chromosomes flexible hinge domain-containing protein 1</fullName>
    </submittedName>
</protein>
<dbReference type="InterPro" id="IPR036277">
    <property type="entry name" value="SMC_hinge_sf"/>
</dbReference>
<dbReference type="GO" id="GO:0051276">
    <property type="term" value="P:chromosome organization"/>
    <property type="evidence" value="ECO:0007669"/>
    <property type="project" value="InterPro"/>
</dbReference>
<dbReference type="SMART" id="SM00968">
    <property type="entry name" value="SMC_hinge"/>
    <property type="match status" value="1"/>
</dbReference>
<accession>K1QTT4</accession>
<dbReference type="GO" id="GO:0005524">
    <property type="term" value="F:ATP binding"/>
    <property type="evidence" value="ECO:0007669"/>
    <property type="project" value="InterPro"/>
</dbReference>
<dbReference type="GO" id="GO:0005694">
    <property type="term" value="C:chromosome"/>
    <property type="evidence" value="ECO:0007669"/>
    <property type="project" value="InterPro"/>
</dbReference>
<feature type="compositionally biased region" description="Polar residues" evidence="2">
    <location>
        <begin position="649"/>
        <end position="684"/>
    </location>
</feature>
<evidence type="ECO:0000313" key="3">
    <source>
        <dbReference type="EMBL" id="EKC34629.1"/>
    </source>
</evidence>
<name>K1QTT4_MAGGI</name>
<dbReference type="AlphaFoldDB" id="K1QTT4"/>
<dbReference type="PANTHER" id="PTHR22640:SF2">
    <property type="entry name" value="STRUCTURAL MAINTENANCE OF CHROMOSOMES FLEXIBLE HINGE DOMAIN-CONTAINING PROTEIN 1"/>
    <property type="match status" value="1"/>
</dbReference>
<dbReference type="InterPro" id="IPR058614">
    <property type="entry name" value="Ig_SMCHD1_5th"/>
</dbReference>
<feature type="coiled-coil region" evidence="1">
    <location>
        <begin position="331"/>
        <end position="358"/>
    </location>
</feature>
<dbReference type="Pfam" id="PF26196">
    <property type="entry name" value="Ig_SMCHD1_4th"/>
    <property type="match status" value="1"/>
</dbReference>
<dbReference type="PANTHER" id="PTHR22640">
    <property type="entry name" value="STRUCTURAL MAINTENANCE OF CHROMOSOMES FLEXIBLE HINGE DOMAIN-CONTAINING PROTEIN 1"/>
    <property type="match status" value="1"/>
</dbReference>
<feature type="region of interest" description="Disordered" evidence="2">
    <location>
        <begin position="645"/>
        <end position="719"/>
    </location>
</feature>
<organism evidence="3">
    <name type="scientific">Magallana gigas</name>
    <name type="common">Pacific oyster</name>
    <name type="synonym">Crassostrea gigas</name>
    <dbReference type="NCBI Taxonomy" id="29159"/>
    <lineage>
        <taxon>Eukaryota</taxon>
        <taxon>Metazoa</taxon>
        <taxon>Spiralia</taxon>
        <taxon>Lophotrochozoa</taxon>
        <taxon>Mollusca</taxon>
        <taxon>Bivalvia</taxon>
        <taxon>Autobranchia</taxon>
        <taxon>Pteriomorphia</taxon>
        <taxon>Ostreida</taxon>
        <taxon>Ostreoidea</taxon>
        <taxon>Ostreidae</taxon>
        <taxon>Magallana</taxon>
    </lineage>
</organism>
<dbReference type="HOGENOM" id="CLU_384629_0_0_1"/>
<dbReference type="EMBL" id="JH816663">
    <property type="protein sequence ID" value="EKC34629.1"/>
    <property type="molecule type" value="Genomic_DNA"/>
</dbReference>
<dbReference type="InterPro" id="IPR038892">
    <property type="entry name" value="SMCHD1"/>
</dbReference>
<dbReference type="GO" id="GO:0006302">
    <property type="term" value="P:double-strand break repair"/>
    <property type="evidence" value="ECO:0007669"/>
    <property type="project" value="InterPro"/>
</dbReference>